<dbReference type="InterPro" id="IPR014752">
    <property type="entry name" value="Arrestin-like_C"/>
</dbReference>
<evidence type="ECO:0000313" key="4">
    <source>
        <dbReference type="EMBL" id="OXA58019.1"/>
    </source>
</evidence>
<feature type="domain" description="Arrestin C-terminal-like" evidence="3">
    <location>
        <begin position="272"/>
        <end position="394"/>
    </location>
</feature>
<dbReference type="InterPro" id="IPR011021">
    <property type="entry name" value="Arrestin-like_N"/>
</dbReference>
<name>A0A226EKN9_FOLCA</name>
<comment type="similarity">
    <text evidence="1">Belongs to the arrestin family.</text>
</comment>
<comment type="caution">
    <text evidence="4">The sequence shown here is derived from an EMBL/GenBank/DDBJ whole genome shotgun (WGS) entry which is preliminary data.</text>
</comment>
<sequence>MALLALHGVHFRSHAKPGKGDIGFFDSEIQLDNNVFQPYGTVSGRLIVNTNNEVVCHEIAMASIGATLAGLSAGGRLCKPAKGDHFGQFDCEIELDKIVAKPFQRIFGQLVISNLNEIRCFGIRVQLDAIVNLKFDTKVDNRLSNHKKIEGILQDALEPAEGYYIASPVLEDLSNDDETSTRLVVLQPGTYTYPFVLTMPGETLPAPFRSQYGNLHYKIVAYMASAFCYVQVAEKALRFKGYNNLNQLPNYLEPIKNESGFQTSMFSKKKVITAIMTLNKRGFLPGDDLPFVLSIINPKWFVVRKISVNLVRRVIYNVNGATKTTLVNLDSFENTEISKDDEIYCEGKLSIPRNCMPTYNAKPVYSVIHLIQYQVKVAEYPGPMKGQLEVVIGTTKESVETLMSRRMSNLQVEDNPYPATTRERSNSTVSRLSDCSVVTTTSMPPNYSQLNSRAVSLLSLDTLPPHYDDLM</sequence>
<reference evidence="4 5" key="1">
    <citation type="submission" date="2015-12" db="EMBL/GenBank/DDBJ databases">
        <title>The genome of Folsomia candida.</title>
        <authorList>
            <person name="Faddeeva A."/>
            <person name="Derks M.F."/>
            <person name="Anvar Y."/>
            <person name="Smit S."/>
            <person name="Van Straalen N."/>
            <person name="Roelofs D."/>
        </authorList>
    </citation>
    <scope>NUCLEOTIDE SEQUENCE [LARGE SCALE GENOMIC DNA]</scope>
    <source>
        <strain evidence="4 5">VU population</strain>
        <tissue evidence="4">Whole body</tissue>
    </source>
</reference>
<protein>
    <submittedName>
        <fullName evidence="4">Thioredoxin-interacting protein</fullName>
    </submittedName>
</protein>
<dbReference type="SUPFAM" id="SSF81296">
    <property type="entry name" value="E set domains"/>
    <property type="match status" value="2"/>
</dbReference>
<evidence type="ECO:0000313" key="5">
    <source>
        <dbReference type="Proteomes" id="UP000198287"/>
    </source>
</evidence>
<dbReference type="Pfam" id="PF00339">
    <property type="entry name" value="Arrestin_N"/>
    <property type="match status" value="1"/>
</dbReference>
<dbReference type="InterPro" id="IPR014756">
    <property type="entry name" value="Ig_E-set"/>
</dbReference>
<dbReference type="OMA" id="CHEIAMA"/>
<dbReference type="InterPro" id="IPR011022">
    <property type="entry name" value="Arrestin_C-like"/>
</dbReference>
<dbReference type="GO" id="GO:0005737">
    <property type="term" value="C:cytoplasm"/>
    <property type="evidence" value="ECO:0007669"/>
    <property type="project" value="TreeGrafter"/>
</dbReference>
<organism evidence="4 5">
    <name type="scientific">Folsomia candida</name>
    <name type="common">Springtail</name>
    <dbReference type="NCBI Taxonomy" id="158441"/>
    <lineage>
        <taxon>Eukaryota</taxon>
        <taxon>Metazoa</taxon>
        <taxon>Ecdysozoa</taxon>
        <taxon>Arthropoda</taxon>
        <taxon>Hexapoda</taxon>
        <taxon>Collembola</taxon>
        <taxon>Entomobryomorpha</taxon>
        <taxon>Isotomoidea</taxon>
        <taxon>Isotomidae</taxon>
        <taxon>Proisotominae</taxon>
        <taxon>Folsomia</taxon>
    </lineage>
</organism>
<accession>A0A226EKN9</accession>
<evidence type="ECO:0000259" key="2">
    <source>
        <dbReference type="Pfam" id="PF00339"/>
    </source>
</evidence>
<dbReference type="GO" id="GO:0015031">
    <property type="term" value="P:protein transport"/>
    <property type="evidence" value="ECO:0007669"/>
    <property type="project" value="TreeGrafter"/>
</dbReference>
<gene>
    <name evidence="4" type="ORF">Fcan01_07336</name>
</gene>
<dbReference type="InterPro" id="IPR050357">
    <property type="entry name" value="Arrestin_domain-protein"/>
</dbReference>
<dbReference type="Pfam" id="PF02752">
    <property type="entry name" value="Arrestin_C"/>
    <property type="match status" value="1"/>
</dbReference>
<evidence type="ECO:0000259" key="3">
    <source>
        <dbReference type="Pfam" id="PF02752"/>
    </source>
</evidence>
<dbReference type="Proteomes" id="UP000198287">
    <property type="component" value="Unassembled WGS sequence"/>
</dbReference>
<evidence type="ECO:0000256" key="1">
    <source>
        <dbReference type="ARBA" id="ARBA00005298"/>
    </source>
</evidence>
<feature type="domain" description="Arrestin-like N-terminal" evidence="2">
    <location>
        <begin position="91"/>
        <end position="225"/>
    </location>
</feature>
<proteinExistence type="inferred from homology"/>
<dbReference type="OrthoDB" id="8251650at2759"/>
<dbReference type="PANTHER" id="PTHR11188:SF176">
    <property type="entry name" value="ARRESTIN DOMAIN-CONTAINING PROTEIN 1"/>
    <property type="match status" value="1"/>
</dbReference>
<dbReference type="PANTHER" id="PTHR11188">
    <property type="entry name" value="ARRESTIN DOMAIN CONTAINING PROTEIN"/>
    <property type="match status" value="1"/>
</dbReference>
<dbReference type="Gene3D" id="2.60.40.640">
    <property type="match status" value="2"/>
</dbReference>
<keyword evidence="5" id="KW-1185">Reference proteome</keyword>
<dbReference type="AlphaFoldDB" id="A0A226EKN9"/>
<dbReference type="EMBL" id="LNIX01000003">
    <property type="protein sequence ID" value="OXA58019.1"/>
    <property type="molecule type" value="Genomic_DNA"/>
</dbReference>